<dbReference type="Gramene" id="OGLUM11G16980.1">
    <property type="protein sequence ID" value="OGLUM11G16980.1"/>
    <property type="gene ID" value="OGLUM11G16980"/>
</dbReference>
<dbReference type="PANTHER" id="PTHR31358:SF30">
    <property type="entry name" value="PROTEIN WVD2-LIKE 4"/>
    <property type="match status" value="1"/>
</dbReference>
<evidence type="ECO:0000259" key="7">
    <source>
        <dbReference type="Pfam" id="PF06886"/>
    </source>
</evidence>
<feature type="compositionally biased region" description="Polar residues" evidence="6">
    <location>
        <begin position="164"/>
        <end position="173"/>
    </location>
</feature>
<dbReference type="Pfam" id="PF06886">
    <property type="entry name" value="TPX2"/>
    <property type="match status" value="1"/>
</dbReference>
<dbReference type="EnsemblPlants" id="OGLUM11G16980.1">
    <property type="protein sequence ID" value="OGLUM11G16980.1"/>
    <property type="gene ID" value="OGLUM11G16980"/>
</dbReference>
<feature type="compositionally biased region" description="Basic and acidic residues" evidence="6">
    <location>
        <begin position="122"/>
        <end position="131"/>
    </location>
</feature>
<keyword evidence="3" id="KW-0963">Cytoplasm</keyword>
<dbReference type="AlphaFoldDB" id="A0A0E0BKF1"/>
<proteinExistence type="inferred from homology"/>
<protein>
    <recommendedName>
        <fullName evidence="7">TPX2 C-terminal domain-containing protein</fullName>
    </recommendedName>
</protein>
<feature type="compositionally biased region" description="Polar residues" evidence="6">
    <location>
        <begin position="312"/>
        <end position="330"/>
    </location>
</feature>
<dbReference type="InterPro" id="IPR027329">
    <property type="entry name" value="TPX2_C"/>
</dbReference>
<dbReference type="InterPro" id="IPR044833">
    <property type="entry name" value="WDL5/6"/>
</dbReference>
<feature type="compositionally biased region" description="Polar residues" evidence="6">
    <location>
        <begin position="343"/>
        <end position="357"/>
    </location>
</feature>
<feature type="region of interest" description="Disordered" evidence="6">
    <location>
        <begin position="266"/>
        <end position="430"/>
    </location>
</feature>
<keyword evidence="4" id="KW-0493">Microtubule</keyword>
<dbReference type="eggNOG" id="ENOG502QTFB">
    <property type="taxonomic scope" value="Eukaryota"/>
</dbReference>
<keyword evidence="9" id="KW-1185">Reference proteome</keyword>
<dbReference type="STRING" id="40148.A0A0E0BKF1"/>
<organism evidence="8">
    <name type="scientific">Oryza glumipatula</name>
    <dbReference type="NCBI Taxonomy" id="40148"/>
    <lineage>
        <taxon>Eukaryota</taxon>
        <taxon>Viridiplantae</taxon>
        <taxon>Streptophyta</taxon>
        <taxon>Embryophyta</taxon>
        <taxon>Tracheophyta</taxon>
        <taxon>Spermatophyta</taxon>
        <taxon>Magnoliopsida</taxon>
        <taxon>Liliopsida</taxon>
        <taxon>Poales</taxon>
        <taxon>Poaceae</taxon>
        <taxon>BOP clade</taxon>
        <taxon>Oryzoideae</taxon>
        <taxon>Oryzeae</taxon>
        <taxon>Oryzinae</taxon>
        <taxon>Oryza</taxon>
    </lineage>
</organism>
<reference evidence="8" key="2">
    <citation type="submission" date="2018-05" db="EMBL/GenBank/DDBJ databases">
        <title>OgluRS3 (Oryza glumaepatula Reference Sequence Version 3).</title>
        <authorList>
            <person name="Zhang J."/>
            <person name="Kudrna D."/>
            <person name="Lee S."/>
            <person name="Talag J."/>
            <person name="Welchert J."/>
            <person name="Wing R.A."/>
        </authorList>
    </citation>
    <scope>NUCLEOTIDE SEQUENCE [LARGE SCALE GENOMIC DNA]</scope>
</reference>
<feature type="compositionally biased region" description="Basic and acidic residues" evidence="6">
    <location>
        <begin position="176"/>
        <end position="185"/>
    </location>
</feature>
<evidence type="ECO:0000256" key="5">
    <source>
        <dbReference type="ARBA" id="ARBA00023212"/>
    </source>
</evidence>
<dbReference type="PANTHER" id="PTHR31358">
    <property type="entry name" value="PROTEIN WVD2-LIKE 4"/>
    <property type="match status" value="1"/>
</dbReference>
<dbReference type="GO" id="GO:0008017">
    <property type="term" value="F:microtubule binding"/>
    <property type="evidence" value="ECO:0007669"/>
    <property type="project" value="InterPro"/>
</dbReference>
<dbReference type="Gramene" id="OGLUM11G16980.2">
    <property type="protein sequence ID" value="OGLUM11G16980.2"/>
    <property type="gene ID" value="OGLUM11G16980"/>
</dbReference>
<evidence type="ECO:0000256" key="1">
    <source>
        <dbReference type="ARBA" id="ARBA00004245"/>
    </source>
</evidence>
<dbReference type="HOGENOM" id="CLU_040103_1_0_1"/>
<accession>A0A0E0BKF1</accession>
<evidence type="ECO:0000313" key="9">
    <source>
        <dbReference type="Proteomes" id="UP000026961"/>
    </source>
</evidence>
<comment type="similarity">
    <text evidence="2">Belongs to the TPX2 family.</text>
</comment>
<dbReference type="Proteomes" id="UP000026961">
    <property type="component" value="Chromosome 11"/>
</dbReference>
<keyword evidence="5" id="KW-0206">Cytoskeleton</keyword>
<dbReference type="EnsemblPlants" id="OGLUM11G16980.2">
    <property type="protein sequence ID" value="OGLUM11G16980.2"/>
    <property type="gene ID" value="OGLUM11G16980"/>
</dbReference>
<evidence type="ECO:0000256" key="4">
    <source>
        <dbReference type="ARBA" id="ARBA00022701"/>
    </source>
</evidence>
<reference evidence="8" key="1">
    <citation type="submission" date="2015-04" db="UniProtKB">
        <authorList>
            <consortium name="EnsemblPlants"/>
        </authorList>
    </citation>
    <scope>IDENTIFICATION</scope>
</reference>
<comment type="subcellular location">
    <subcellularLocation>
        <location evidence="1">Cytoplasm</location>
        <location evidence="1">Cytoskeleton</location>
    </subcellularLocation>
</comment>
<feature type="compositionally biased region" description="Basic residues" evidence="6">
    <location>
        <begin position="288"/>
        <end position="297"/>
    </location>
</feature>
<evidence type="ECO:0000256" key="2">
    <source>
        <dbReference type="ARBA" id="ARBA00005885"/>
    </source>
</evidence>
<feature type="domain" description="TPX2 C-terminal" evidence="7">
    <location>
        <begin position="208"/>
        <end position="282"/>
    </location>
</feature>
<feature type="compositionally biased region" description="Low complexity" evidence="6">
    <location>
        <begin position="95"/>
        <end position="108"/>
    </location>
</feature>
<name>A0A0E0BKF1_9ORYZ</name>
<sequence>MEGEDEVRVNGAVEVAEVVAEGDLAGGGEAAAAGGSDQAVVVAVAVATEGTAAKKGGSGGAAAARKAKVAAAVANGKVGKKPALSQSASFPARGAAAKKAATPKQAKTTDGKGTVPNGSEKAAGRAAEKKVNSARTPAASRSLPVKSGSVDAPPNDASPEALESNENTTNALEQTLPEKMEDDVHSTTSSTNTPRAAAQRKNAAAAGFSFRLQERAEKRKEFYQKLEEKIHAKELEQTNLQAKSKESQEAEIKLLRKSLTFKATPMPSFYKEQPPKVELKKIPPTRARSPKLGRHKPTNSAAAASVDGSVSCESPRSITNLAKLTESTENNKPRATARKPAQRSVTKIPSQASATAKTETKPLVTKQKTSNTKPKAPRAKVEQLQDNSVEIPPAEPSGPEGLTVEHGVEDATGPDRATTLVASNEVPVQG</sequence>
<feature type="compositionally biased region" description="Low complexity" evidence="6">
    <location>
        <begin position="300"/>
        <end position="311"/>
    </location>
</feature>
<evidence type="ECO:0000256" key="6">
    <source>
        <dbReference type="SAM" id="MobiDB-lite"/>
    </source>
</evidence>
<dbReference type="GO" id="GO:0005874">
    <property type="term" value="C:microtubule"/>
    <property type="evidence" value="ECO:0007669"/>
    <property type="project" value="UniProtKB-KW"/>
</dbReference>
<feature type="region of interest" description="Disordered" evidence="6">
    <location>
        <begin position="75"/>
        <end position="204"/>
    </location>
</feature>
<evidence type="ECO:0000256" key="3">
    <source>
        <dbReference type="ARBA" id="ARBA00022490"/>
    </source>
</evidence>
<evidence type="ECO:0000313" key="8">
    <source>
        <dbReference type="EnsemblPlants" id="OGLUM11G16980.2"/>
    </source>
</evidence>